<sequence length="585" mass="69641">MYNPVEYYYCNDYYLSQIADGKINRVNTSNSPKKIMMGIEKNDYKTLIKLKTLNLESKEIHPHIVKHKSIKQSFIKLAESILNVSNCLESVTNTSAKTDKFVQKLKNKITTPSPTLPKPHNHEIHRIPGRLYKGALLKNFDNSINQLDKSYILDSKQEFRTLSMSPKVRVVNHDQRRYNKIQMSNAINNTNQFKDLEQQFKVRKSIINNEISDISLQQTTSKLIEQTIEAMNVDCFYTKVSPNNINHLVLIQFENVLGFDESSFFGLQSDFISSKQYDEYIVLRDHYFQKATQSQSFYIHKNYNQLFNSISRVYQIGLFTIQYPEILKEFLQERKVRVNCGFHIQNYKFDTFVIDITQVLSNISIQKPELLIFIQPFQILNQQESYISTNSKIPFYEYHGQRFFLPFAEDFHPNNIRLLVLPILSMESLLKQDELSKGFVQINYFIEQFTLALQSESYFLKFLKKNQNRIKMIDQLTYFRQQKQKLLQKLFFIETLQIQEQKQEGTNMKKKEMIQKLIQKYDNQKQVNSQINDLVERNKKIFKKMRNYKQEKVNKLHKLQQELSVQLNRYNYCEMFVDITYYLAY</sequence>
<evidence type="ECO:0000313" key="2">
    <source>
        <dbReference type="EMBL" id="CAD8068753.1"/>
    </source>
</evidence>
<accession>A0A8S1LT44</accession>
<dbReference type="AlphaFoldDB" id="A0A8S1LT44"/>
<dbReference type="EMBL" id="CAJJDN010000024">
    <property type="protein sequence ID" value="CAD8068753.1"/>
    <property type="molecule type" value="Genomic_DNA"/>
</dbReference>
<dbReference type="Proteomes" id="UP000692954">
    <property type="component" value="Unassembled WGS sequence"/>
</dbReference>
<gene>
    <name evidence="2" type="ORF">PSON_ATCC_30995.1.T0240325</name>
</gene>
<keyword evidence="3" id="KW-1185">Reference proteome</keyword>
<reference evidence="2" key="1">
    <citation type="submission" date="2021-01" db="EMBL/GenBank/DDBJ databases">
        <authorList>
            <consortium name="Genoscope - CEA"/>
            <person name="William W."/>
        </authorList>
    </citation>
    <scope>NUCLEOTIDE SEQUENCE</scope>
</reference>
<feature type="coiled-coil region" evidence="1">
    <location>
        <begin position="531"/>
        <end position="569"/>
    </location>
</feature>
<dbReference type="OrthoDB" id="292174at2759"/>
<evidence type="ECO:0000313" key="3">
    <source>
        <dbReference type="Proteomes" id="UP000692954"/>
    </source>
</evidence>
<protein>
    <submittedName>
        <fullName evidence="2">Uncharacterized protein</fullName>
    </submittedName>
</protein>
<comment type="caution">
    <text evidence="2">The sequence shown here is derived from an EMBL/GenBank/DDBJ whole genome shotgun (WGS) entry which is preliminary data.</text>
</comment>
<name>A0A8S1LT44_9CILI</name>
<organism evidence="2 3">
    <name type="scientific">Paramecium sonneborni</name>
    <dbReference type="NCBI Taxonomy" id="65129"/>
    <lineage>
        <taxon>Eukaryota</taxon>
        <taxon>Sar</taxon>
        <taxon>Alveolata</taxon>
        <taxon>Ciliophora</taxon>
        <taxon>Intramacronucleata</taxon>
        <taxon>Oligohymenophorea</taxon>
        <taxon>Peniculida</taxon>
        <taxon>Parameciidae</taxon>
        <taxon>Paramecium</taxon>
    </lineage>
</organism>
<evidence type="ECO:0000256" key="1">
    <source>
        <dbReference type="SAM" id="Coils"/>
    </source>
</evidence>
<proteinExistence type="predicted"/>
<keyword evidence="1" id="KW-0175">Coiled coil</keyword>